<evidence type="ECO:0000313" key="9">
    <source>
        <dbReference type="Proteomes" id="UP000192907"/>
    </source>
</evidence>
<feature type="compositionally biased region" description="Polar residues" evidence="5">
    <location>
        <begin position="25"/>
        <end position="34"/>
    </location>
</feature>
<sequence>MRKPIASIFPKLAWSMLATLALACQQNQQEQPETPANPPDPGAIETTPGGQGESKALVYSPLYPNLPPTNQFANRIDNDIAYTYIGERVRERHAREDFFNRYRTFPRFYFENRTFTLEVVDKSRTSEPEVIFNLSMDHPSEGDLPLTGRFFFSGLNTVADYFIGINFETVSDEYQDGRHHYRYVLRSKGEKTNIEPGRLMEMEISFFLTRNKGVGSDRGDANYYSRTWLMKLGTPGMIPWETQGGFMVPNAMAQASSPLPADALTGGLTTLSEDTSAEPERALQQMAMNLSPPHGQTFVEGRRIHHTDFGSGQHSEAGNGVFEAMKGKLGPDYNQASCISCHNANGRGRGPLPGKPLHTFVIPLAASQTRLQDPHPRYGSHLNTQRVDGPSEGSLIVNGEIETTIRYPDGSEVVLSKPEFEIVAEESVSTFDTLMPPALIGLGLLEAIDEATLASLADPDDKDGDGISGRLSLVQDLDTGKQVVGRFGWKANRGSLRDQIAAAFADDMGVSSSLKQLEGQGIEVDDETIEKLKTYLATLGTPPRRQFRQKDVMAGETLFESIQCTSCHVGEIETGDRHPFAELRQQTIKPYTDLLLHDMGEDLKSQIPGPVASVKEWRTAPLWGIGLAADLGQESFLHDGRAKSLEQAILWHGGEAKGSRDQFMSLSARERAQVIAFLKSL</sequence>
<dbReference type="AlphaFoldDB" id="A0A1Y6BD24"/>
<keyword evidence="6" id="KW-0732">Signal</keyword>
<dbReference type="InterPro" id="IPR010538">
    <property type="entry name" value="DHOR"/>
</dbReference>
<evidence type="ECO:0000256" key="1">
    <source>
        <dbReference type="ARBA" id="ARBA00022617"/>
    </source>
</evidence>
<gene>
    <name evidence="8" type="ORF">SAMN06296036_103292</name>
</gene>
<proteinExistence type="predicted"/>
<feature type="chain" id="PRO_5012193161" evidence="6">
    <location>
        <begin position="24"/>
        <end position="681"/>
    </location>
</feature>
<dbReference type="EMBL" id="FWZT01000003">
    <property type="protein sequence ID" value="SMF02930.1"/>
    <property type="molecule type" value="Genomic_DNA"/>
</dbReference>
<evidence type="ECO:0000259" key="7">
    <source>
        <dbReference type="PROSITE" id="PS51007"/>
    </source>
</evidence>
<dbReference type="SUPFAM" id="SSF46626">
    <property type="entry name" value="Cytochrome c"/>
    <property type="match status" value="1"/>
</dbReference>
<feature type="region of interest" description="Disordered" evidence="5">
    <location>
        <begin position="25"/>
        <end position="52"/>
    </location>
</feature>
<keyword evidence="1 4" id="KW-0349">Heme</keyword>
<keyword evidence="3 4" id="KW-0408">Iron</keyword>
<evidence type="ECO:0000256" key="3">
    <source>
        <dbReference type="ARBA" id="ARBA00023004"/>
    </source>
</evidence>
<accession>A0A1Y6BD24</accession>
<dbReference type="OrthoDB" id="9805202at2"/>
<feature type="signal peptide" evidence="6">
    <location>
        <begin position="1"/>
        <end position="23"/>
    </location>
</feature>
<dbReference type="InterPro" id="IPR036909">
    <property type="entry name" value="Cyt_c-like_dom_sf"/>
</dbReference>
<keyword evidence="9" id="KW-1185">Reference proteome</keyword>
<dbReference type="GO" id="GO:0009055">
    <property type="term" value="F:electron transfer activity"/>
    <property type="evidence" value="ECO:0007669"/>
    <property type="project" value="InterPro"/>
</dbReference>
<reference evidence="9" key="1">
    <citation type="submission" date="2017-04" db="EMBL/GenBank/DDBJ databases">
        <authorList>
            <person name="Varghese N."/>
            <person name="Submissions S."/>
        </authorList>
    </citation>
    <scope>NUCLEOTIDE SEQUENCE [LARGE SCALE GENOMIC DNA]</scope>
    <source>
        <strain evidence="9">RKEM611</strain>
    </source>
</reference>
<feature type="domain" description="Cytochrome c" evidence="7">
    <location>
        <begin position="550"/>
        <end position="681"/>
    </location>
</feature>
<dbReference type="PANTHER" id="PTHR30600:SF4">
    <property type="entry name" value="CYTOCHROME C DOMAIN-CONTAINING PROTEIN"/>
    <property type="match status" value="1"/>
</dbReference>
<dbReference type="Gene3D" id="1.10.760.10">
    <property type="entry name" value="Cytochrome c-like domain"/>
    <property type="match status" value="1"/>
</dbReference>
<evidence type="ECO:0000256" key="4">
    <source>
        <dbReference type="PROSITE-ProRule" id="PRU00433"/>
    </source>
</evidence>
<dbReference type="PROSITE" id="PS51257">
    <property type="entry name" value="PROKAR_LIPOPROTEIN"/>
    <property type="match status" value="1"/>
</dbReference>
<evidence type="ECO:0000313" key="8">
    <source>
        <dbReference type="EMBL" id="SMF02930.1"/>
    </source>
</evidence>
<dbReference type="GO" id="GO:0020037">
    <property type="term" value="F:heme binding"/>
    <property type="evidence" value="ECO:0007669"/>
    <property type="project" value="InterPro"/>
</dbReference>
<name>A0A1Y6BD24_9BACT</name>
<dbReference type="InterPro" id="IPR009056">
    <property type="entry name" value="Cyt_c-like_dom"/>
</dbReference>
<organism evidence="8 9">
    <name type="scientific">Pseudobacteriovorax antillogorgiicola</name>
    <dbReference type="NCBI Taxonomy" id="1513793"/>
    <lineage>
        <taxon>Bacteria</taxon>
        <taxon>Pseudomonadati</taxon>
        <taxon>Bdellovibrionota</taxon>
        <taxon>Oligoflexia</taxon>
        <taxon>Oligoflexales</taxon>
        <taxon>Pseudobacteriovoracaceae</taxon>
        <taxon>Pseudobacteriovorax</taxon>
    </lineage>
</organism>
<evidence type="ECO:0000256" key="6">
    <source>
        <dbReference type="SAM" id="SignalP"/>
    </source>
</evidence>
<dbReference type="STRING" id="1513793.SAMN06296036_103292"/>
<protein>
    <submittedName>
        <fullName evidence="8">CxxC motif-containing protein, DUF1111 family</fullName>
    </submittedName>
</protein>
<dbReference type="Proteomes" id="UP000192907">
    <property type="component" value="Unassembled WGS sequence"/>
</dbReference>
<dbReference type="Pfam" id="PF06537">
    <property type="entry name" value="DHOR"/>
    <property type="match status" value="2"/>
</dbReference>
<dbReference type="RefSeq" id="WP_132315839.1">
    <property type="nucleotide sequence ID" value="NZ_FWZT01000003.1"/>
</dbReference>
<dbReference type="InterPro" id="IPR051395">
    <property type="entry name" value="Cytochrome_c_Peroxidase/MauG"/>
</dbReference>
<evidence type="ECO:0000256" key="2">
    <source>
        <dbReference type="ARBA" id="ARBA00022723"/>
    </source>
</evidence>
<dbReference type="PANTHER" id="PTHR30600">
    <property type="entry name" value="CYTOCHROME C PEROXIDASE-RELATED"/>
    <property type="match status" value="1"/>
</dbReference>
<dbReference type="PROSITE" id="PS51007">
    <property type="entry name" value="CYTC"/>
    <property type="match status" value="2"/>
</dbReference>
<evidence type="ECO:0000256" key="5">
    <source>
        <dbReference type="SAM" id="MobiDB-lite"/>
    </source>
</evidence>
<keyword evidence="2 4" id="KW-0479">Metal-binding</keyword>
<feature type="domain" description="Cytochrome c" evidence="7">
    <location>
        <begin position="313"/>
        <end position="540"/>
    </location>
</feature>
<dbReference type="GO" id="GO:0004130">
    <property type="term" value="F:cytochrome-c peroxidase activity"/>
    <property type="evidence" value="ECO:0007669"/>
    <property type="project" value="TreeGrafter"/>
</dbReference>
<dbReference type="GO" id="GO:0046872">
    <property type="term" value="F:metal ion binding"/>
    <property type="evidence" value="ECO:0007669"/>
    <property type="project" value="UniProtKB-KW"/>
</dbReference>